<feature type="coiled-coil region" evidence="1">
    <location>
        <begin position="142"/>
        <end position="296"/>
    </location>
</feature>
<gene>
    <name evidence="2" type="ORF">Pmar_PMAR013048</name>
</gene>
<dbReference type="EMBL" id="GG676319">
    <property type="protein sequence ID" value="EER11772.1"/>
    <property type="molecule type" value="Genomic_DNA"/>
</dbReference>
<keyword evidence="3" id="KW-1185">Reference proteome</keyword>
<protein>
    <submittedName>
        <fullName evidence="2">Merozoite surface protein 3B, putative</fullName>
    </submittedName>
</protein>
<reference evidence="2 3" key="1">
    <citation type="submission" date="2008-07" db="EMBL/GenBank/DDBJ databases">
        <authorList>
            <person name="El-Sayed N."/>
            <person name="Caler E."/>
            <person name="Inman J."/>
            <person name="Amedeo P."/>
            <person name="Hass B."/>
            <person name="Wortman J."/>
        </authorList>
    </citation>
    <scope>NUCLEOTIDE SEQUENCE [LARGE SCALE GENOMIC DNA]</scope>
    <source>
        <strain evidence="3">ATCC 50983 / TXsc</strain>
    </source>
</reference>
<keyword evidence="2" id="KW-0477">Merozoite</keyword>
<proteinExistence type="predicted"/>
<accession>C5KUQ1</accession>
<evidence type="ECO:0000313" key="3">
    <source>
        <dbReference type="Proteomes" id="UP000007800"/>
    </source>
</evidence>
<name>C5KUQ1_PERM5</name>
<organism evidence="3">
    <name type="scientific">Perkinsus marinus (strain ATCC 50983 / TXsc)</name>
    <dbReference type="NCBI Taxonomy" id="423536"/>
    <lineage>
        <taxon>Eukaryota</taxon>
        <taxon>Sar</taxon>
        <taxon>Alveolata</taxon>
        <taxon>Perkinsozoa</taxon>
        <taxon>Perkinsea</taxon>
        <taxon>Perkinsida</taxon>
        <taxon>Perkinsidae</taxon>
        <taxon>Perkinsus</taxon>
    </lineage>
</organism>
<sequence length="748" mass="84931">MTNMNTIEELLREQLDTIKQRLILSEDERDAAKHRADTLEGTLARERDKSEATIEQLRQLLFQKDDGGVLARGGALLTAKGSLLDASTLQREGIVLSPSTEHSDGNSTGDQVLLERASVSMQHYHAEKLEHSRRSEAALLVLQSKDETIAKLKEEKEAMVADKVKWDEEKASLTEEKVAMQTRFESLLTESARLQSEVRRLQALNDAAATEFEVVRNAEVSSREELKSSRQEVTTLRAEMTAEKKRRLAVETVGMQTEEDSREDLLKEKEALMGEVERLAEELECAKQLATELESRELQFLREQQQQQKDTGPTVCVDHQAAAHELRRQLAEAGVDMQRCKFAEKEALRQRDEAIEELQAELDRKNPPQSTREAQTPEELEITWPVKEFLRGFDRVENSKLVAELRRQLHAAEQGRYDTLVQWQTEMKAMTARAHSAEEEARRLAAACEERQACVAQLEERCADLEGAQRGIGEERERLIRRLHEVYEEWRLAQEKWEGERTTLEGRKEELEGRLEQRQVEVEEVKRSLSAITEEGASQGDEASLVRRVEQLTAKVLTLVRFEYDARVRAQRLAIALDASERRGRRLQDALTRVQGQLKASEKQRAASLQHVKGTQISSVAEEVAMGKYDPRLATVEEANERLKVHMAEATRLHKSQVERLLAQIGSFEKSLQAISQGLPEVHLNINGDLLTLIPQFTPPAALEEVLDKVRKKVPEDGFDVGELLVATAERLWIEEAKGQRLQALLEG</sequence>
<feature type="coiled-coil region" evidence="1">
    <location>
        <begin position="420"/>
        <end position="447"/>
    </location>
</feature>
<dbReference type="AlphaFoldDB" id="C5KUQ1"/>
<dbReference type="OMA" id="HERQIAN"/>
<feature type="coiled-coil region" evidence="1">
    <location>
        <begin position="494"/>
        <end position="535"/>
    </location>
</feature>
<dbReference type="RefSeq" id="XP_002779977.1">
    <property type="nucleotide sequence ID" value="XM_002779931.1"/>
</dbReference>
<dbReference type="Proteomes" id="UP000007800">
    <property type="component" value="Unassembled WGS sequence"/>
</dbReference>
<dbReference type="GeneID" id="9060342"/>
<dbReference type="InParanoid" id="C5KUQ1"/>
<keyword evidence="1" id="KW-0175">Coiled coil</keyword>
<evidence type="ECO:0000313" key="2">
    <source>
        <dbReference type="EMBL" id="EER11772.1"/>
    </source>
</evidence>
<evidence type="ECO:0000256" key="1">
    <source>
        <dbReference type="SAM" id="Coils"/>
    </source>
</evidence>